<dbReference type="OrthoDB" id="9811314at2"/>
<reference evidence="4 5" key="1">
    <citation type="journal article" date="2007" name="Appl. Environ. Microbiol.">
        <title>Genome sequence of the cellulolytic gliding bacterium Cytophaga hutchinsonii.</title>
        <authorList>
            <person name="Xie G."/>
            <person name="Bruce D.C."/>
            <person name="Challacombe J.F."/>
            <person name="Chertkov O."/>
            <person name="Detter J.C."/>
            <person name="Gilna P."/>
            <person name="Han C.S."/>
            <person name="Lucas S."/>
            <person name="Misra M."/>
            <person name="Myers G.L."/>
            <person name="Richardson P."/>
            <person name="Tapia R."/>
            <person name="Thayer N."/>
            <person name="Thompson L.S."/>
            <person name="Brettin T.S."/>
            <person name="Henrissat B."/>
            <person name="Wilson D.B."/>
            <person name="McBride M.J."/>
        </authorList>
    </citation>
    <scope>NUCLEOTIDE SEQUENCE [LARGE SCALE GENOMIC DNA]</scope>
    <source>
        <strain evidence="5">ATCC 33406 / DSM 1761 / CIP 103989 / NBRC 15051 / NCIMB 9469 / D465</strain>
    </source>
</reference>
<comment type="similarity">
    <text evidence="1">Belongs to the peptidase M16 family.</text>
</comment>
<dbReference type="PANTHER" id="PTHR11851">
    <property type="entry name" value="METALLOPROTEASE"/>
    <property type="match status" value="1"/>
</dbReference>
<dbReference type="PANTHER" id="PTHR11851:SF49">
    <property type="entry name" value="MITOCHONDRIAL-PROCESSING PEPTIDASE SUBUNIT ALPHA"/>
    <property type="match status" value="1"/>
</dbReference>
<proteinExistence type="inferred from homology"/>
<dbReference type="InterPro" id="IPR011765">
    <property type="entry name" value="Pept_M16_N"/>
</dbReference>
<dbReference type="GO" id="GO:0008233">
    <property type="term" value="F:peptidase activity"/>
    <property type="evidence" value="ECO:0007669"/>
    <property type="project" value="UniProtKB-KW"/>
</dbReference>
<evidence type="ECO:0000313" key="4">
    <source>
        <dbReference type="EMBL" id="ABG60273.1"/>
    </source>
</evidence>
<dbReference type="GO" id="GO:0006508">
    <property type="term" value="P:proteolysis"/>
    <property type="evidence" value="ECO:0007669"/>
    <property type="project" value="UniProtKB-KW"/>
</dbReference>
<keyword evidence="4" id="KW-0645">Protease</keyword>
<name>A0A6N4SVB0_CYTH3</name>
<dbReference type="Proteomes" id="UP000001822">
    <property type="component" value="Chromosome"/>
</dbReference>
<keyword evidence="5" id="KW-1185">Reference proteome</keyword>
<dbReference type="InterPro" id="IPR007863">
    <property type="entry name" value="Peptidase_M16_C"/>
</dbReference>
<dbReference type="Pfam" id="PF05193">
    <property type="entry name" value="Peptidase_M16_C"/>
    <property type="match status" value="1"/>
</dbReference>
<dbReference type="KEGG" id="chu:CHU_3032"/>
<dbReference type="Pfam" id="PF00675">
    <property type="entry name" value="Peptidase_M16"/>
    <property type="match status" value="1"/>
</dbReference>
<evidence type="ECO:0000259" key="3">
    <source>
        <dbReference type="Pfam" id="PF05193"/>
    </source>
</evidence>
<accession>A0A6N4SVB0</accession>
<dbReference type="InterPro" id="IPR050361">
    <property type="entry name" value="MPP/UQCRC_Complex"/>
</dbReference>
<protein>
    <submittedName>
        <fullName evidence="4">Zinc protease</fullName>
    </submittedName>
</protein>
<gene>
    <name evidence="4" type="ordered locus">CHU_3032</name>
</gene>
<sequence>MTKEFNVYQYPNGITLLHKQVLSTRIAHCGYIFDVGSRDEDLKTQGLAHFWEHMAFKGTDKRKTFQILSSLEQVGGDLNAYTTKEKIWFHASLPFTYLERAADVLTDISFNSIFPEKEIEKEKKVVLEEMHMYADNPEDAIQDEFETLIFPEHSLGYNILGTEKTLQSFTQQNLKSFLKKNIDTSRVAFVVLSPQSFTEVKYITDKYIPHVKAQHSAKVREKNRGFKPATLIKKIDASQTHCVIGSLGLNIKEERRLGLFLLSNLLAGPGMTSTLNMAMREKKGYVYTIESNFTSYIDTGVYSFYFATESKQFEKALDVFHKEIAKVREKKLSTVQLHRLKEQIKGQLIMAEENNSNFMQMMGKSYLDFGKIDSFDHIIKKIDGISAEVINDLANQLMNPARMSKLIYEPEA</sequence>
<dbReference type="Gene3D" id="3.30.830.10">
    <property type="entry name" value="Metalloenzyme, LuxS/M16 peptidase-like"/>
    <property type="match status" value="2"/>
</dbReference>
<dbReference type="InterPro" id="IPR011249">
    <property type="entry name" value="Metalloenz_LuxS/M16"/>
</dbReference>
<feature type="domain" description="Peptidase M16 N-terminal" evidence="2">
    <location>
        <begin position="23"/>
        <end position="162"/>
    </location>
</feature>
<dbReference type="AlphaFoldDB" id="A0A6N4SVB0"/>
<evidence type="ECO:0000256" key="1">
    <source>
        <dbReference type="ARBA" id="ARBA00007261"/>
    </source>
</evidence>
<dbReference type="SUPFAM" id="SSF63411">
    <property type="entry name" value="LuxS/MPP-like metallohydrolase"/>
    <property type="match status" value="2"/>
</dbReference>
<evidence type="ECO:0000313" key="5">
    <source>
        <dbReference type="Proteomes" id="UP000001822"/>
    </source>
</evidence>
<keyword evidence="4" id="KW-0378">Hydrolase</keyword>
<dbReference type="RefSeq" id="WP_011586383.1">
    <property type="nucleotide sequence ID" value="NC_008255.1"/>
</dbReference>
<evidence type="ECO:0000259" key="2">
    <source>
        <dbReference type="Pfam" id="PF00675"/>
    </source>
</evidence>
<dbReference type="EMBL" id="CP000383">
    <property type="protein sequence ID" value="ABG60273.1"/>
    <property type="molecule type" value="Genomic_DNA"/>
</dbReference>
<organism evidence="4 5">
    <name type="scientific">Cytophaga hutchinsonii (strain ATCC 33406 / DSM 1761 / CIP 103989 / NBRC 15051 / NCIMB 9469 / D465)</name>
    <dbReference type="NCBI Taxonomy" id="269798"/>
    <lineage>
        <taxon>Bacteria</taxon>
        <taxon>Pseudomonadati</taxon>
        <taxon>Bacteroidota</taxon>
        <taxon>Cytophagia</taxon>
        <taxon>Cytophagales</taxon>
        <taxon>Cytophagaceae</taxon>
        <taxon>Cytophaga</taxon>
    </lineage>
</organism>
<dbReference type="GO" id="GO:0046872">
    <property type="term" value="F:metal ion binding"/>
    <property type="evidence" value="ECO:0007669"/>
    <property type="project" value="InterPro"/>
</dbReference>
<feature type="domain" description="Peptidase M16 C-terminal" evidence="3">
    <location>
        <begin position="168"/>
        <end position="343"/>
    </location>
</feature>